<accession>A0A453DCK2</accession>
<dbReference type="Proteomes" id="UP000015105">
    <property type="component" value="Chromosome 2D"/>
</dbReference>
<dbReference type="AlphaFoldDB" id="A0A453DCK2"/>
<reference evidence="2" key="1">
    <citation type="journal article" date="2014" name="Science">
        <title>Ancient hybridizations among the ancestral genomes of bread wheat.</title>
        <authorList>
            <consortium name="International Wheat Genome Sequencing Consortium,"/>
            <person name="Marcussen T."/>
            <person name="Sandve S.R."/>
            <person name="Heier L."/>
            <person name="Spannagl M."/>
            <person name="Pfeifer M."/>
            <person name="Jakobsen K.S."/>
            <person name="Wulff B.B."/>
            <person name="Steuernagel B."/>
            <person name="Mayer K.F."/>
            <person name="Olsen O.A."/>
        </authorList>
    </citation>
    <scope>NUCLEOTIDE SEQUENCE [LARGE SCALE GENOMIC DNA]</scope>
    <source>
        <strain evidence="2">cv. AL8/78</strain>
    </source>
</reference>
<dbReference type="Gramene" id="AET2Gv21190100.1">
    <property type="protein sequence ID" value="AET2Gv21190100.1"/>
    <property type="gene ID" value="AET2Gv21190100"/>
</dbReference>
<reference evidence="1" key="5">
    <citation type="journal article" date="2021" name="G3 (Bethesda)">
        <title>Aegilops tauschii genome assembly Aet v5.0 features greater sequence contiguity and improved annotation.</title>
        <authorList>
            <person name="Wang L."/>
            <person name="Zhu T."/>
            <person name="Rodriguez J.C."/>
            <person name="Deal K.R."/>
            <person name="Dubcovsky J."/>
            <person name="McGuire P.E."/>
            <person name="Lux T."/>
            <person name="Spannagl M."/>
            <person name="Mayer K.F.X."/>
            <person name="Baldrich P."/>
            <person name="Meyers B.C."/>
            <person name="Huo N."/>
            <person name="Gu Y.Q."/>
            <person name="Zhou H."/>
            <person name="Devos K.M."/>
            <person name="Bennetzen J.L."/>
            <person name="Unver T."/>
            <person name="Budak H."/>
            <person name="Gulick P.J."/>
            <person name="Galiba G."/>
            <person name="Kalapos B."/>
            <person name="Nelson D.R."/>
            <person name="Li P."/>
            <person name="You F.M."/>
            <person name="Luo M.C."/>
            <person name="Dvorak J."/>
        </authorList>
    </citation>
    <scope>NUCLEOTIDE SEQUENCE [LARGE SCALE GENOMIC DNA]</scope>
    <source>
        <strain evidence="1">cv. AL8/78</strain>
    </source>
</reference>
<proteinExistence type="predicted"/>
<organism evidence="1 2">
    <name type="scientific">Aegilops tauschii subsp. strangulata</name>
    <name type="common">Goatgrass</name>
    <dbReference type="NCBI Taxonomy" id="200361"/>
    <lineage>
        <taxon>Eukaryota</taxon>
        <taxon>Viridiplantae</taxon>
        <taxon>Streptophyta</taxon>
        <taxon>Embryophyta</taxon>
        <taxon>Tracheophyta</taxon>
        <taxon>Spermatophyta</taxon>
        <taxon>Magnoliopsida</taxon>
        <taxon>Liliopsida</taxon>
        <taxon>Poales</taxon>
        <taxon>Poaceae</taxon>
        <taxon>BOP clade</taxon>
        <taxon>Pooideae</taxon>
        <taxon>Triticodae</taxon>
        <taxon>Triticeae</taxon>
        <taxon>Triticinae</taxon>
        <taxon>Aegilops</taxon>
    </lineage>
</organism>
<sequence>SSRQPSAMRALMAERNISFSGQLSNCYFLIHILHAGSSFLYTCNLGTSNPGTQCCYMVTLDRSWLY</sequence>
<reference evidence="1" key="3">
    <citation type="journal article" date="2017" name="Nature">
        <title>Genome sequence of the progenitor of the wheat D genome Aegilops tauschii.</title>
        <authorList>
            <person name="Luo M.C."/>
            <person name="Gu Y.Q."/>
            <person name="Puiu D."/>
            <person name="Wang H."/>
            <person name="Twardziok S.O."/>
            <person name="Deal K.R."/>
            <person name="Huo N."/>
            <person name="Zhu T."/>
            <person name="Wang L."/>
            <person name="Wang Y."/>
            <person name="McGuire P.E."/>
            <person name="Liu S."/>
            <person name="Long H."/>
            <person name="Ramasamy R.K."/>
            <person name="Rodriguez J.C."/>
            <person name="Van S.L."/>
            <person name="Yuan L."/>
            <person name="Wang Z."/>
            <person name="Xia Z."/>
            <person name="Xiao L."/>
            <person name="Anderson O.D."/>
            <person name="Ouyang S."/>
            <person name="Liang Y."/>
            <person name="Zimin A.V."/>
            <person name="Pertea G."/>
            <person name="Qi P."/>
            <person name="Bennetzen J.L."/>
            <person name="Dai X."/>
            <person name="Dawson M.W."/>
            <person name="Muller H.G."/>
            <person name="Kugler K."/>
            <person name="Rivarola-Duarte L."/>
            <person name="Spannagl M."/>
            <person name="Mayer K.F.X."/>
            <person name="Lu F.H."/>
            <person name="Bevan M.W."/>
            <person name="Leroy P."/>
            <person name="Li P."/>
            <person name="You F.M."/>
            <person name="Sun Q."/>
            <person name="Liu Z."/>
            <person name="Lyons E."/>
            <person name="Wicker T."/>
            <person name="Salzberg S.L."/>
            <person name="Devos K.M."/>
            <person name="Dvorak J."/>
        </authorList>
    </citation>
    <scope>NUCLEOTIDE SEQUENCE [LARGE SCALE GENOMIC DNA]</scope>
    <source>
        <strain evidence="1">cv. AL8/78</strain>
    </source>
</reference>
<evidence type="ECO:0000313" key="2">
    <source>
        <dbReference type="Proteomes" id="UP000015105"/>
    </source>
</evidence>
<name>A0A453DCK2_AEGTS</name>
<reference evidence="2" key="2">
    <citation type="journal article" date="2017" name="Nat. Plants">
        <title>The Aegilops tauschii genome reveals multiple impacts of transposons.</title>
        <authorList>
            <person name="Zhao G."/>
            <person name="Zou C."/>
            <person name="Li K."/>
            <person name="Wang K."/>
            <person name="Li T."/>
            <person name="Gao L."/>
            <person name="Zhang X."/>
            <person name="Wang H."/>
            <person name="Yang Z."/>
            <person name="Liu X."/>
            <person name="Jiang W."/>
            <person name="Mao L."/>
            <person name="Kong X."/>
            <person name="Jiao Y."/>
            <person name="Jia J."/>
        </authorList>
    </citation>
    <scope>NUCLEOTIDE SEQUENCE [LARGE SCALE GENOMIC DNA]</scope>
    <source>
        <strain evidence="2">cv. AL8/78</strain>
    </source>
</reference>
<protein>
    <submittedName>
        <fullName evidence="1">Uncharacterized protein</fullName>
    </submittedName>
</protein>
<reference evidence="1" key="4">
    <citation type="submission" date="2019-03" db="UniProtKB">
        <authorList>
            <consortium name="EnsemblPlants"/>
        </authorList>
    </citation>
    <scope>IDENTIFICATION</scope>
</reference>
<evidence type="ECO:0000313" key="1">
    <source>
        <dbReference type="EnsemblPlants" id="AET2Gv21190100.1"/>
    </source>
</evidence>
<dbReference type="EnsemblPlants" id="AET2Gv21190100.1">
    <property type="protein sequence ID" value="AET2Gv21190100.1"/>
    <property type="gene ID" value="AET2Gv21190100"/>
</dbReference>
<keyword evidence="2" id="KW-1185">Reference proteome</keyword>